<dbReference type="InterPro" id="IPR008963">
    <property type="entry name" value="Purple_acid_Pase-like_N"/>
</dbReference>
<keyword evidence="1" id="KW-0732">Signal</keyword>
<comment type="caution">
    <text evidence="6">The sequence shown here is derived from an EMBL/GenBank/DDBJ whole genome shotgun (WGS) entry which is preliminary data.</text>
</comment>
<dbReference type="SUPFAM" id="SSF56300">
    <property type="entry name" value="Metallo-dependent phosphatases"/>
    <property type="match status" value="1"/>
</dbReference>
<comment type="catalytic activity">
    <reaction evidence="3">
        <text>a phosphate monoester + H2O = an alcohol + phosphate</text>
        <dbReference type="Rhea" id="RHEA:15017"/>
        <dbReference type="ChEBI" id="CHEBI:15377"/>
        <dbReference type="ChEBI" id="CHEBI:30879"/>
        <dbReference type="ChEBI" id="CHEBI:43474"/>
        <dbReference type="ChEBI" id="CHEBI:67140"/>
        <dbReference type="EC" id="3.1.3.2"/>
    </reaction>
</comment>
<evidence type="ECO:0000259" key="4">
    <source>
        <dbReference type="Pfam" id="PF00149"/>
    </source>
</evidence>
<dbReference type="Gene3D" id="2.60.40.380">
    <property type="entry name" value="Purple acid phosphatase-like, N-terminal"/>
    <property type="match status" value="1"/>
</dbReference>
<dbReference type="AlphaFoldDB" id="A0A836CKS3"/>
<dbReference type="OrthoDB" id="45007at2759"/>
<keyword evidence="2" id="KW-0325">Glycoprotein</keyword>
<accession>A0A836CKS3</accession>
<proteinExistence type="inferred from homology"/>
<evidence type="ECO:0000313" key="6">
    <source>
        <dbReference type="EMBL" id="KAG5188933.1"/>
    </source>
</evidence>
<keyword evidence="3" id="KW-0378">Hydrolase</keyword>
<dbReference type="SUPFAM" id="SSF49363">
    <property type="entry name" value="Purple acid phosphatase, N-terminal domain"/>
    <property type="match status" value="1"/>
</dbReference>
<dbReference type="GO" id="GO:0046872">
    <property type="term" value="F:metal ion binding"/>
    <property type="evidence" value="ECO:0007669"/>
    <property type="project" value="InterPro"/>
</dbReference>
<comment type="similarity">
    <text evidence="3">Belongs to the metallophosphoesterase superfamily. Purple acid phosphatase family.</text>
</comment>
<dbReference type="EC" id="3.1.3.2" evidence="3"/>
<gene>
    <name evidence="6" type="ORF">JKP88DRAFT_303431</name>
</gene>
<evidence type="ECO:0000256" key="2">
    <source>
        <dbReference type="ARBA" id="ARBA00023180"/>
    </source>
</evidence>
<reference evidence="6" key="1">
    <citation type="submission" date="2021-02" db="EMBL/GenBank/DDBJ databases">
        <title>First Annotated Genome of the Yellow-green Alga Tribonema minus.</title>
        <authorList>
            <person name="Mahan K.M."/>
        </authorList>
    </citation>
    <scope>NUCLEOTIDE SEQUENCE</scope>
    <source>
        <strain evidence="6">UTEX B ZZ1240</strain>
    </source>
</reference>
<evidence type="ECO:0000313" key="7">
    <source>
        <dbReference type="Proteomes" id="UP000664859"/>
    </source>
</evidence>
<keyword evidence="7" id="KW-1185">Reference proteome</keyword>
<dbReference type="Pfam" id="PF16656">
    <property type="entry name" value="Pur_ac_phosph_N"/>
    <property type="match status" value="1"/>
</dbReference>
<evidence type="ECO:0000259" key="5">
    <source>
        <dbReference type="Pfam" id="PF16656"/>
    </source>
</evidence>
<sequence>MDTATGEADTITVMWHTSAPGSCALRTAATDTLVYYSDSPQQLGALSPSAAAGAAASGGGGGGGGWRRARGKCAQYVGGGGWHHRAALRGLAPGRRYYYRVGSGSGLSDVFSFRMPRTAAAAAAPGDCGSSGGVGIGGGSGGSGGTGATQCEHSEQRVEFEDGAQAMLPAGTHRVLFTADMDVMSSAGRLSARRMGALAQHGALDALVIAGDISYADLAYEGEETPCTLSIDGCARSTASGIGQSYEDTWDAFMAALQPAASAAPLVVAAGNHEADACFAGRCSVDAAAADAAAALRQLANYAAYRHRFAMNGRHSGGYGNMWYSFNLGAVHFAVVCSECNYPGNPSNKEADVNMSYGNFPGDQLAWLDEDLTLANGERHLRPWLVVIAHRPMYTIRSVTPQGMPTNDDAPSGPGSGAARNIQRAFEPILHRHGVNLYLCGHNHGYERTHPVYQGRRMPDGSNSTVYIQSSAAGNLGGLRSDTADQYNTTWLATADYFNYGLSVLTTRGDGSLLWTHHKLEDMSVLDQISLQP</sequence>
<dbReference type="Proteomes" id="UP000664859">
    <property type="component" value="Unassembled WGS sequence"/>
</dbReference>
<dbReference type="InterPro" id="IPR029052">
    <property type="entry name" value="Metallo-depent_PP-like"/>
</dbReference>
<evidence type="ECO:0000256" key="1">
    <source>
        <dbReference type="ARBA" id="ARBA00022729"/>
    </source>
</evidence>
<dbReference type="GO" id="GO:0003993">
    <property type="term" value="F:acid phosphatase activity"/>
    <property type="evidence" value="ECO:0007669"/>
    <property type="project" value="UniProtKB-EC"/>
</dbReference>
<protein>
    <recommendedName>
        <fullName evidence="3">Purple acid phosphatase</fullName>
        <ecNumber evidence="3">3.1.3.2</ecNumber>
    </recommendedName>
</protein>
<dbReference type="Gene3D" id="3.60.21.10">
    <property type="match status" value="1"/>
</dbReference>
<dbReference type="PANTHER" id="PTHR45867">
    <property type="entry name" value="PURPLE ACID PHOSPHATASE"/>
    <property type="match status" value="1"/>
</dbReference>
<dbReference type="Pfam" id="PF00149">
    <property type="entry name" value="Metallophos"/>
    <property type="match status" value="1"/>
</dbReference>
<dbReference type="InterPro" id="IPR041792">
    <property type="entry name" value="MPP_PAP"/>
</dbReference>
<dbReference type="InterPro" id="IPR004843">
    <property type="entry name" value="Calcineurin-like_PHP"/>
</dbReference>
<feature type="domain" description="Calcineurin-like phosphoesterase" evidence="4">
    <location>
        <begin position="197"/>
        <end position="446"/>
    </location>
</feature>
<evidence type="ECO:0000256" key="3">
    <source>
        <dbReference type="RuleBase" id="RU361203"/>
    </source>
</evidence>
<organism evidence="6 7">
    <name type="scientific">Tribonema minus</name>
    <dbReference type="NCBI Taxonomy" id="303371"/>
    <lineage>
        <taxon>Eukaryota</taxon>
        <taxon>Sar</taxon>
        <taxon>Stramenopiles</taxon>
        <taxon>Ochrophyta</taxon>
        <taxon>PX clade</taxon>
        <taxon>Xanthophyceae</taxon>
        <taxon>Tribonematales</taxon>
        <taxon>Tribonemataceae</taxon>
        <taxon>Tribonema</taxon>
    </lineage>
</organism>
<feature type="domain" description="Purple acid phosphatase N-terminal" evidence="5">
    <location>
        <begin position="5"/>
        <end position="114"/>
    </location>
</feature>
<dbReference type="EMBL" id="JAFCMP010000060">
    <property type="protein sequence ID" value="KAG5188933.1"/>
    <property type="molecule type" value="Genomic_DNA"/>
</dbReference>
<dbReference type="InterPro" id="IPR015914">
    <property type="entry name" value="PAPs_N"/>
</dbReference>
<name>A0A836CKS3_9STRA</name>
<dbReference type="CDD" id="cd00839">
    <property type="entry name" value="MPP_PAPs"/>
    <property type="match status" value="1"/>
</dbReference>